<dbReference type="InterPro" id="IPR044281">
    <property type="entry name" value="IMP4/RPF1"/>
</dbReference>
<dbReference type="Pfam" id="PF04427">
    <property type="entry name" value="Brix"/>
    <property type="match status" value="1"/>
</dbReference>
<dbReference type="VEuPathDB" id="PiroplasmaDB:TpMuguga_03g00398"/>
<organism evidence="3 4">
    <name type="scientific">Theileria parva</name>
    <name type="common">East coast fever infection agent</name>
    <dbReference type="NCBI Taxonomy" id="5875"/>
    <lineage>
        <taxon>Eukaryota</taxon>
        <taxon>Sar</taxon>
        <taxon>Alveolata</taxon>
        <taxon>Apicomplexa</taxon>
        <taxon>Aconoidasida</taxon>
        <taxon>Piroplasmida</taxon>
        <taxon>Theileriidae</taxon>
        <taxon>Theileria</taxon>
    </lineage>
</organism>
<dbReference type="FunCoup" id="Q4MZW1">
    <property type="interactions" value="128"/>
</dbReference>
<dbReference type="GO" id="GO:0000460">
    <property type="term" value="P:maturation of 5.8S rRNA"/>
    <property type="evidence" value="ECO:0007669"/>
    <property type="project" value="TreeGrafter"/>
</dbReference>
<protein>
    <recommendedName>
        <fullName evidence="2">Brix domain-containing protein</fullName>
    </recommendedName>
</protein>
<dbReference type="PANTHER" id="PTHR22734">
    <property type="entry name" value="U3 SMALL NUCLEOLAR RIBONUCLEOPROTEIN PROTEIN IMP4"/>
    <property type="match status" value="1"/>
</dbReference>
<dbReference type="EMBL" id="AAGK01000005">
    <property type="protein sequence ID" value="EAN31135.1"/>
    <property type="molecule type" value="Genomic_DNA"/>
</dbReference>
<dbReference type="SMART" id="SM00879">
    <property type="entry name" value="Brix"/>
    <property type="match status" value="1"/>
</dbReference>
<dbReference type="eggNOG" id="KOG2780">
    <property type="taxonomic scope" value="Eukaryota"/>
</dbReference>
<dbReference type="InParanoid" id="Q4MZW1"/>
<dbReference type="GO" id="GO:0005730">
    <property type="term" value="C:nucleolus"/>
    <property type="evidence" value="ECO:0007669"/>
    <property type="project" value="TreeGrafter"/>
</dbReference>
<sequence>MKKESEKKKSVKAVKNEKKRERQRIRGLDPKVGRKGKKMSKLLELKAQKKKEKRIERRKRREDEKRGIPVVRKTPHTIESLRRFDETIVDPEDVEVKFEEQIDEFSDHFSRKVTPKLLITSTRRPSEKMRTYMKELLLVLSNSYYFAREEYKLKEVVKHATENGFTSILLVTEGADKLPNGLYICSLPRGPTTFFKLTSLKLASEMKGAGVLVATKPEIVLNSFNTRLGRRIGRQIASLFPLDPEFEGRRVITFHNQRDMIFFRHHRYVFRNEKKCSLKEIGPRFTLKTHFVQDGLFDLDGGLYEFIWRPDLQVDRKRFFI</sequence>
<dbReference type="Gene3D" id="3.40.50.10480">
    <property type="entry name" value="Probable brix-domain ribosomal biogenesis protein"/>
    <property type="match status" value="1"/>
</dbReference>
<feature type="domain" description="Brix" evidence="2">
    <location>
        <begin position="115"/>
        <end position="298"/>
    </location>
</feature>
<keyword evidence="4" id="KW-1185">Reference proteome</keyword>
<dbReference type="KEGG" id="tpv:TP03_0398"/>
<accession>Q4MZW1</accession>
<dbReference type="STRING" id="5875.Q4MZW1"/>
<evidence type="ECO:0000313" key="3">
    <source>
        <dbReference type="EMBL" id="EAN31135.1"/>
    </source>
</evidence>
<dbReference type="PROSITE" id="PS50833">
    <property type="entry name" value="BRIX"/>
    <property type="match status" value="1"/>
</dbReference>
<dbReference type="AlphaFoldDB" id="Q4MZW1"/>
<evidence type="ECO:0000313" key="4">
    <source>
        <dbReference type="Proteomes" id="UP000001949"/>
    </source>
</evidence>
<comment type="caution">
    <text evidence="3">The sequence shown here is derived from an EMBL/GenBank/DDBJ whole genome shotgun (WGS) entry which is preliminary data.</text>
</comment>
<dbReference type="GO" id="GO:0042134">
    <property type="term" value="F:rRNA primary transcript binding"/>
    <property type="evidence" value="ECO:0007669"/>
    <property type="project" value="InterPro"/>
</dbReference>
<dbReference type="GeneID" id="3500306"/>
<dbReference type="InterPro" id="IPR007109">
    <property type="entry name" value="Brix"/>
</dbReference>
<dbReference type="SUPFAM" id="SSF52954">
    <property type="entry name" value="Class II aaRS ABD-related"/>
    <property type="match status" value="1"/>
</dbReference>
<dbReference type="GO" id="GO:0000470">
    <property type="term" value="P:maturation of LSU-rRNA"/>
    <property type="evidence" value="ECO:0007669"/>
    <property type="project" value="TreeGrafter"/>
</dbReference>
<evidence type="ECO:0000256" key="1">
    <source>
        <dbReference type="SAM" id="MobiDB-lite"/>
    </source>
</evidence>
<name>Q4MZW1_THEPA</name>
<feature type="compositionally biased region" description="Basic residues" evidence="1">
    <location>
        <begin position="48"/>
        <end position="60"/>
    </location>
</feature>
<proteinExistence type="predicted"/>
<feature type="region of interest" description="Disordered" evidence="1">
    <location>
        <begin position="1"/>
        <end position="65"/>
    </location>
</feature>
<dbReference type="PANTHER" id="PTHR22734:SF3">
    <property type="entry name" value="RIBOSOME PRODUCTION FACTOR 1"/>
    <property type="match status" value="1"/>
</dbReference>
<feature type="compositionally biased region" description="Basic and acidic residues" evidence="1">
    <location>
        <begin position="1"/>
        <end position="32"/>
    </location>
</feature>
<evidence type="ECO:0000259" key="2">
    <source>
        <dbReference type="PROSITE" id="PS50833"/>
    </source>
</evidence>
<dbReference type="GO" id="GO:0030687">
    <property type="term" value="C:preribosome, large subunit precursor"/>
    <property type="evidence" value="ECO:0007669"/>
    <property type="project" value="TreeGrafter"/>
</dbReference>
<dbReference type="OMA" id="AWIISNK"/>
<dbReference type="Proteomes" id="UP000001949">
    <property type="component" value="Unassembled WGS sequence"/>
</dbReference>
<reference evidence="3 4" key="1">
    <citation type="journal article" date="2005" name="Science">
        <title>Genome sequence of Theileria parva, a bovine pathogen that transforms lymphocytes.</title>
        <authorList>
            <person name="Gardner M.J."/>
            <person name="Bishop R."/>
            <person name="Shah T."/>
            <person name="de Villiers E.P."/>
            <person name="Carlton J.M."/>
            <person name="Hall N."/>
            <person name="Ren Q."/>
            <person name="Paulsen I.T."/>
            <person name="Pain A."/>
            <person name="Berriman M."/>
            <person name="Wilson R.J.M."/>
            <person name="Sato S."/>
            <person name="Ralph S.A."/>
            <person name="Mann D.J."/>
            <person name="Xiong Z."/>
            <person name="Shallom S.J."/>
            <person name="Weidman J."/>
            <person name="Jiang L."/>
            <person name="Lynn J."/>
            <person name="Weaver B."/>
            <person name="Shoaibi A."/>
            <person name="Domingo A.R."/>
            <person name="Wasawo D."/>
            <person name="Crabtree J."/>
            <person name="Wortman J.R."/>
            <person name="Haas B."/>
            <person name="Angiuoli S.V."/>
            <person name="Creasy T.H."/>
            <person name="Lu C."/>
            <person name="Suh B."/>
            <person name="Silva J.C."/>
            <person name="Utterback T.R."/>
            <person name="Feldblyum T.V."/>
            <person name="Pertea M."/>
            <person name="Allen J."/>
            <person name="Nierman W.C."/>
            <person name="Taracha E.L.N."/>
            <person name="Salzberg S.L."/>
            <person name="White O.R."/>
            <person name="Fitzhugh H.A."/>
            <person name="Morzaria S."/>
            <person name="Venter J.C."/>
            <person name="Fraser C.M."/>
            <person name="Nene V."/>
        </authorList>
    </citation>
    <scope>NUCLEOTIDE SEQUENCE [LARGE SCALE GENOMIC DNA]</scope>
    <source>
        <strain evidence="3 4">Muguga</strain>
    </source>
</reference>
<gene>
    <name evidence="3" type="ordered locus">TP03_0398</name>
</gene>